<dbReference type="Gene3D" id="3.40.50.300">
    <property type="entry name" value="P-loop containing nucleotide triphosphate hydrolases"/>
    <property type="match status" value="2"/>
</dbReference>
<organism evidence="11 12">
    <name type="scientific">Sphaerimonospora thailandensis</name>
    <dbReference type="NCBI Taxonomy" id="795644"/>
    <lineage>
        <taxon>Bacteria</taxon>
        <taxon>Bacillati</taxon>
        <taxon>Actinomycetota</taxon>
        <taxon>Actinomycetes</taxon>
        <taxon>Streptosporangiales</taxon>
        <taxon>Streptosporangiaceae</taxon>
        <taxon>Sphaerimonospora</taxon>
    </lineage>
</organism>
<dbReference type="InterPro" id="IPR014014">
    <property type="entry name" value="RNA_helicase_DEAD_Q_motif"/>
</dbReference>
<dbReference type="InterPro" id="IPR001650">
    <property type="entry name" value="Helicase_C-like"/>
</dbReference>
<feature type="short sequence motif" description="Q motif" evidence="6">
    <location>
        <begin position="19"/>
        <end position="47"/>
    </location>
</feature>
<accession>A0A8J3R8J5</accession>
<evidence type="ECO:0000313" key="11">
    <source>
        <dbReference type="EMBL" id="GIH70049.1"/>
    </source>
</evidence>
<evidence type="ECO:0000259" key="8">
    <source>
        <dbReference type="PROSITE" id="PS51192"/>
    </source>
</evidence>
<dbReference type="InterPro" id="IPR027417">
    <property type="entry name" value="P-loop_NTPase"/>
</dbReference>
<feature type="region of interest" description="Disordered" evidence="7">
    <location>
        <begin position="411"/>
        <end position="489"/>
    </location>
</feature>
<sequence>MTMLDAGHILPASDSAPGATFVTLGLPRPLVSALAREGITTPFPIQEAAIPDVLAGRDVLGRGQTGSGKTLAFGLPTMARVAGERAASGRPRAVILVPTRELALQVADALEPLGRGLSLRTRTIVGGMPMGRQIDALRRGVEIVVATPGRLTDLMKQGECSLEDVEVTVLDEADHMCDLGFFPVVSAILNATPAGGQRLLFSATLDGDVDKLVRRFLTDPVTHSLAPATSPVETMEHHLFQVHRDDKVDVAAEIANREGRTILFVRTQHGVDRLVKQFARVGVRAGGLHGGKRQNQRTRILDAFREGNVTVLVCTDVAARGIHVDDVSLVLHVDPPMDHKSYLHRGGRTARAGESGSVVTLVMPDERRSINAMTRRAGITPTWHRVRPGDAVLGEVAGARRPSGEAISVWQPEVRNAPRPRREGQPSDRRRYQGERPHGVSNGNSGSYGGFQDDRPRRRDGESRPERRRGGGFRQGGRAGGRSGNRHGR</sequence>
<evidence type="ECO:0000259" key="9">
    <source>
        <dbReference type="PROSITE" id="PS51194"/>
    </source>
</evidence>
<evidence type="ECO:0000256" key="3">
    <source>
        <dbReference type="ARBA" id="ARBA00022806"/>
    </source>
</evidence>
<dbReference type="PROSITE" id="PS51195">
    <property type="entry name" value="Q_MOTIF"/>
    <property type="match status" value="1"/>
</dbReference>
<dbReference type="Pfam" id="PF00270">
    <property type="entry name" value="DEAD"/>
    <property type="match status" value="1"/>
</dbReference>
<feature type="domain" description="Helicase ATP-binding" evidence="8">
    <location>
        <begin position="50"/>
        <end position="223"/>
    </location>
</feature>
<dbReference type="InterPro" id="IPR011545">
    <property type="entry name" value="DEAD/DEAH_box_helicase_dom"/>
</dbReference>
<dbReference type="PANTHER" id="PTHR47959:SF13">
    <property type="entry name" value="ATP-DEPENDENT RNA HELICASE RHLE"/>
    <property type="match status" value="1"/>
</dbReference>
<feature type="compositionally biased region" description="Basic and acidic residues" evidence="7">
    <location>
        <begin position="452"/>
        <end position="469"/>
    </location>
</feature>
<protein>
    <submittedName>
        <fullName evidence="11">RNA helicase</fullName>
    </submittedName>
</protein>
<dbReference type="CDD" id="cd18787">
    <property type="entry name" value="SF2_C_DEAD"/>
    <property type="match status" value="1"/>
</dbReference>
<dbReference type="EMBL" id="BOOG01000019">
    <property type="protein sequence ID" value="GIH70049.1"/>
    <property type="molecule type" value="Genomic_DNA"/>
</dbReference>
<dbReference type="SMART" id="SM00487">
    <property type="entry name" value="DEXDc"/>
    <property type="match status" value="1"/>
</dbReference>
<evidence type="ECO:0000256" key="6">
    <source>
        <dbReference type="PROSITE-ProRule" id="PRU00552"/>
    </source>
</evidence>
<dbReference type="InterPro" id="IPR050079">
    <property type="entry name" value="DEAD_box_RNA_helicase"/>
</dbReference>
<evidence type="ECO:0000256" key="1">
    <source>
        <dbReference type="ARBA" id="ARBA00022741"/>
    </source>
</evidence>
<evidence type="ECO:0000313" key="12">
    <source>
        <dbReference type="Proteomes" id="UP000610966"/>
    </source>
</evidence>
<keyword evidence="4" id="KW-0067">ATP-binding</keyword>
<dbReference type="PANTHER" id="PTHR47959">
    <property type="entry name" value="ATP-DEPENDENT RNA HELICASE RHLE-RELATED"/>
    <property type="match status" value="1"/>
</dbReference>
<keyword evidence="3 11" id="KW-0347">Helicase</keyword>
<dbReference type="SUPFAM" id="SSF52540">
    <property type="entry name" value="P-loop containing nucleoside triphosphate hydrolases"/>
    <property type="match status" value="1"/>
</dbReference>
<evidence type="ECO:0000256" key="7">
    <source>
        <dbReference type="SAM" id="MobiDB-lite"/>
    </source>
</evidence>
<dbReference type="GO" id="GO:0003676">
    <property type="term" value="F:nucleic acid binding"/>
    <property type="evidence" value="ECO:0007669"/>
    <property type="project" value="InterPro"/>
</dbReference>
<dbReference type="InterPro" id="IPR014001">
    <property type="entry name" value="Helicase_ATP-bd"/>
</dbReference>
<keyword evidence="1" id="KW-0547">Nucleotide-binding</keyword>
<reference evidence="11" key="1">
    <citation type="submission" date="2021-01" db="EMBL/GenBank/DDBJ databases">
        <title>Whole genome shotgun sequence of Sphaerimonospora thailandensis NBRC 107569.</title>
        <authorList>
            <person name="Komaki H."/>
            <person name="Tamura T."/>
        </authorList>
    </citation>
    <scope>NUCLEOTIDE SEQUENCE</scope>
    <source>
        <strain evidence="11">NBRC 107569</strain>
    </source>
</reference>
<gene>
    <name evidence="11" type="ORF">Mth01_23020</name>
</gene>
<dbReference type="AlphaFoldDB" id="A0A8J3R8J5"/>
<evidence type="ECO:0000259" key="10">
    <source>
        <dbReference type="PROSITE" id="PS51195"/>
    </source>
</evidence>
<evidence type="ECO:0000256" key="2">
    <source>
        <dbReference type="ARBA" id="ARBA00022801"/>
    </source>
</evidence>
<feature type="domain" description="Helicase C-terminal" evidence="9">
    <location>
        <begin position="234"/>
        <end position="394"/>
    </location>
</feature>
<dbReference type="GO" id="GO:0005829">
    <property type="term" value="C:cytosol"/>
    <property type="evidence" value="ECO:0007669"/>
    <property type="project" value="TreeGrafter"/>
</dbReference>
<keyword evidence="2" id="KW-0378">Hydrolase</keyword>
<dbReference type="Pfam" id="PF00271">
    <property type="entry name" value="Helicase_C"/>
    <property type="match status" value="1"/>
</dbReference>
<dbReference type="PROSITE" id="PS51192">
    <property type="entry name" value="HELICASE_ATP_BIND_1"/>
    <property type="match status" value="1"/>
</dbReference>
<comment type="caution">
    <text evidence="11">The sequence shown here is derived from an EMBL/GenBank/DDBJ whole genome shotgun (WGS) entry which is preliminary data.</text>
</comment>
<dbReference type="GO" id="GO:0003724">
    <property type="term" value="F:RNA helicase activity"/>
    <property type="evidence" value="ECO:0007669"/>
    <property type="project" value="InterPro"/>
</dbReference>
<dbReference type="GO" id="GO:0016787">
    <property type="term" value="F:hydrolase activity"/>
    <property type="evidence" value="ECO:0007669"/>
    <property type="project" value="UniProtKB-KW"/>
</dbReference>
<dbReference type="SMART" id="SM00490">
    <property type="entry name" value="HELICc"/>
    <property type="match status" value="1"/>
</dbReference>
<dbReference type="Proteomes" id="UP000610966">
    <property type="component" value="Unassembled WGS sequence"/>
</dbReference>
<dbReference type="CDD" id="cd00268">
    <property type="entry name" value="DEADc"/>
    <property type="match status" value="1"/>
</dbReference>
<feature type="domain" description="DEAD-box RNA helicase Q" evidence="10">
    <location>
        <begin position="19"/>
        <end position="47"/>
    </location>
</feature>
<dbReference type="GO" id="GO:0005524">
    <property type="term" value="F:ATP binding"/>
    <property type="evidence" value="ECO:0007669"/>
    <property type="project" value="UniProtKB-KW"/>
</dbReference>
<comment type="similarity">
    <text evidence="5">Belongs to the DEAD box helicase family.</text>
</comment>
<name>A0A8J3R8J5_9ACTN</name>
<feature type="compositionally biased region" description="Gly residues" evidence="7">
    <location>
        <begin position="472"/>
        <end position="483"/>
    </location>
</feature>
<evidence type="ECO:0000256" key="4">
    <source>
        <dbReference type="ARBA" id="ARBA00022840"/>
    </source>
</evidence>
<evidence type="ECO:0000256" key="5">
    <source>
        <dbReference type="ARBA" id="ARBA00038437"/>
    </source>
</evidence>
<dbReference type="InterPro" id="IPR044742">
    <property type="entry name" value="DEAD/DEAH_RhlB"/>
</dbReference>
<dbReference type="PROSITE" id="PS51194">
    <property type="entry name" value="HELICASE_CTER"/>
    <property type="match status" value="1"/>
</dbReference>
<keyword evidence="12" id="KW-1185">Reference proteome</keyword>
<proteinExistence type="inferred from homology"/>
<feature type="compositionally biased region" description="Basic and acidic residues" evidence="7">
    <location>
        <begin position="420"/>
        <end position="438"/>
    </location>
</feature>